<name>A0A844G6M8_9BACT</name>
<evidence type="ECO:0000313" key="4">
    <source>
        <dbReference type="Proteomes" id="UP000435649"/>
    </source>
</evidence>
<evidence type="ECO:0000313" key="3">
    <source>
        <dbReference type="EMBL" id="MST98614.1"/>
    </source>
</evidence>
<keyword evidence="1" id="KW-1015">Disulfide bond</keyword>
<accession>A0A844G6M8</accession>
<dbReference type="AlphaFoldDB" id="A0A844G6M8"/>
<dbReference type="EMBL" id="VUNS01000021">
    <property type="protein sequence ID" value="MST98614.1"/>
    <property type="molecule type" value="Genomic_DNA"/>
</dbReference>
<dbReference type="Proteomes" id="UP000435649">
    <property type="component" value="Unassembled WGS sequence"/>
</dbReference>
<dbReference type="InterPro" id="IPR012334">
    <property type="entry name" value="Pectin_lyas_fold"/>
</dbReference>
<evidence type="ECO:0000259" key="2">
    <source>
        <dbReference type="Pfam" id="PF12708"/>
    </source>
</evidence>
<reference evidence="3 4" key="1">
    <citation type="submission" date="2019-08" db="EMBL/GenBank/DDBJ databases">
        <title>In-depth cultivation of the pig gut microbiome towards novel bacterial diversity and tailored functional studies.</title>
        <authorList>
            <person name="Wylensek D."/>
            <person name="Hitch T.C.A."/>
            <person name="Clavel T."/>
        </authorList>
    </citation>
    <scope>NUCLEOTIDE SEQUENCE [LARGE SCALE GENOMIC DNA]</scope>
    <source>
        <strain evidence="3 4">BBE-744-WT-12</strain>
    </source>
</reference>
<dbReference type="PANTHER" id="PTHR31736">
    <property type="match status" value="1"/>
</dbReference>
<keyword evidence="4" id="KW-1185">Reference proteome</keyword>
<dbReference type="Pfam" id="PF12708">
    <property type="entry name" value="Pect-lyase_RHGA_epim"/>
    <property type="match status" value="1"/>
</dbReference>
<dbReference type="InterPro" id="IPR006626">
    <property type="entry name" value="PbH1"/>
</dbReference>
<evidence type="ECO:0000256" key="1">
    <source>
        <dbReference type="ARBA" id="ARBA00023157"/>
    </source>
</evidence>
<dbReference type="SUPFAM" id="SSF51126">
    <property type="entry name" value="Pectin lyase-like"/>
    <property type="match status" value="2"/>
</dbReference>
<feature type="domain" description="Rhamnogalacturonase A/B/Epimerase-like pectate lyase" evidence="2">
    <location>
        <begin position="23"/>
        <end position="66"/>
    </location>
</feature>
<dbReference type="InterPro" id="IPR011050">
    <property type="entry name" value="Pectin_lyase_fold/virulence"/>
</dbReference>
<dbReference type="PANTHER" id="PTHR31736:SF19">
    <property type="entry name" value="PECTIN LYASE SUPERFAMILY PROTEIN-RELATED"/>
    <property type="match status" value="1"/>
</dbReference>
<dbReference type="SMART" id="SM00710">
    <property type="entry name" value="PbH1"/>
    <property type="match status" value="6"/>
</dbReference>
<dbReference type="InterPro" id="IPR024535">
    <property type="entry name" value="RHGA/B-epi-like_pectate_lyase"/>
</dbReference>
<sequence length="547" mass="59380">MKTFIGAVCFFLFVSTALALPILNIREFGAAGDGIADDSAALKQAAERLKSNGGGTLEFPAGTYRIGTVGGGLILDEQSNVKVVFADGAVLLMDNLLPDGNGGGHGITVRGPAKNIELHNIKVQWKNKARTRSNGDGFRFEGYPDSRRTLKRIRMENCQVLKSAQTGAVFMGCSDVTVRNFTIRESWGDGLHFNACRNVDVEGVTGIQTGDDTLAFVTYYAEKPEGKIGTVFSLPDLGEWNNSGSVARHVRSTGGNANGIRISGAQAVKISDVEVDSKVGCGIIIDAGMISKINLWQYLASRNIEINDVKVKNCNTGLYIMQFDPAFSNPDFYEFDVRCGDFQIENCDNDSVHLSGVSGVELADFLTTGCRWRFRTVADCRLRNADIREGAFLIIGQDEAIDPARIEQLHDCNIRVSNLKITHGNLGIQRCRNLGMHNLEISGSPGSSVSVFQTLESGFSELKLENMNLAETTPFAVQILQSRNIHFDKVDVISSKPLTAAFELGGGDENLTTDLITIEELAVQPSGMLPVLSQTGPYGVTHWQNLP</sequence>
<dbReference type="Gene3D" id="2.160.20.10">
    <property type="entry name" value="Single-stranded right-handed beta-helix, Pectin lyase-like"/>
    <property type="match status" value="2"/>
</dbReference>
<proteinExistence type="predicted"/>
<gene>
    <name evidence="3" type="ORF">FYJ85_16365</name>
</gene>
<protein>
    <recommendedName>
        <fullName evidence="2">Rhamnogalacturonase A/B/Epimerase-like pectate lyase domain-containing protein</fullName>
    </recommendedName>
</protein>
<comment type="caution">
    <text evidence="3">The sequence shown here is derived from an EMBL/GenBank/DDBJ whole genome shotgun (WGS) entry which is preliminary data.</text>
</comment>
<organism evidence="3 4">
    <name type="scientific">Victivallis lenta</name>
    <dbReference type="NCBI Taxonomy" id="2606640"/>
    <lineage>
        <taxon>Bacteria</taxon>
        <taxon>Pseudomonadati</taxon>
        <taxon>Lentisphaerota</taxon>
        <taxon>Lentisphaeria</taxon>
        <taxon>Victivallales</taxon>
        <taxon>Victivallaceae</taxon>
        <taxon>Victivallis</taxon>
    </lineage>
</organism>
<dbReference type="RefSeq" id="WP_154419537.1">
    <property type="nucleotide sequence ID" value="NZ_VUNS01000021.1"/>
</dbReference>